<accession>A0ABV4XP09</accession>
<organism evidence="3 4">
    <name type="scientific">Floridaenema flaviceps BLCC-F50</name>
    <dbReference type="NCBI Taxonomy" id="3153642"/>
    <lineage>
        <taxon>Bacteria</taxon>
        <taxon>Bacillati</taxon>
        <taxon>Cyanobacteriota</taxon>
        <taxon>Cyanophyceae</taxon>
        <taxon>Oscillatoriophycideae</taxon>
        <taxon>Aerosakkonematales</taxon>
        <taxon>Aerosakkonemataceae</taxon>
        <taxon>Floridanema</taxon>
        <taxon>Floridanema flaviceps</taxon>
    </lineage>
</organism>
<dbReference type="Proteomes" id="UP001576784">
    <property type="component" value="Unassembled WGS sequence"/>
</dbReference>
<feature type="transmembrane region" description="Helical" evidence="2">
    <location>
        <begin position="125"/>
        <end position="144"/>
    </location>
</feature>
<gene>
    <name evidence="3" type="ORF">ACE1CI_11125</name>
</gene>
<dbReference type="SUPFAM" id="SSF51004">
    <property type="entry name" value="C-terminal (heme d1) domain of cytochrome cd1-nitrite reductase"/>
    <property type="match status" value="1"/>
</dbReference>
<comment type="caution">
    <text evidence="3">The sequence shown here is derived from an EMBL/GenBank/DDBJ whole genome shotgun (WGS) entry which is preliminary data.</text>
</comment>
<protein>
    <submittedName>
        <fullName evidence="3">Peptidoglycan-binding protein</fullName>
    </submittedName>
</protein>
<dbReference type="InterPro" id="IPR015943">
    <property type="entry name" value="WD40/YVTN_repeat-like_dom_sf"/>
</dbReference>
<dbReference type="EMBL" id="JBHFNR010000075">
    <property type="protein sequence ID" value="MFB2893454.1"/>
    <property type="molecule type" value="Genomic_DNA"/>
</dbReference>
<dbReference type="InterPro" id="IPR011048">
    <property type="entry name" value="Haem_d1_sf"/>
</dbReference>
<dbReference type="InterPro" id="IPR051200">
    <property type="entry name" value="Host-pathogen_enzymatic-act"/>
</dbReference>
<keyword evidence="2" id="KW-0812">Transmembrane</keyword>
<keyword evidence="2" id="KW-0472">Membrane</keyword>
<dbReference type="PANTHER" id="PTHR47197:SF3">
    <property type="entry name" value="DIHYDRO-HEME D1 DEHYDROGENASE"/>
    <property type="match status" value="1"/>
</dbReference>
<evidence type="ECO:0000256" key="1">
    <source>
        <dbReference type="SAM" id="MobiDB-lite"/>
    </source>
</evidence>
<proteinExistence type="predicted"/>
<evidence type="ECO:0000256" key="2">
    <source>
        <dbReference type="SAM" id="Phobius"/>
    </source>
</evidence>
<reference evidence="3 4" key="1">
    <citation type="submission" date="2024-09" db="EMBL/GenBank/DDBJ databases">
        <title>Floridaenema gen nov. (Aerosakkonemataceae, Aerosakkonematales ord. nov., Cyanobacteria) from benthic tropical and subtropical fresh waters, with the description of four new species.</title>
        <authorList>
            <person name="Moretto J.A."/>
            <person name="Berthold D.E."/>
            <person name="Lefler F.W."/>
            <person name="Huang I.-S."/>
            <person name="Laughinghouse H. IV."/>
        </authorList>
    </citation>
    <scope>NUCLEOTIDE SEQUENCE [LARGE SCALE GENOMIC DNA]</scope>
    <source>
        <strain evidence="3 4">BLCC-F50</strain>
    </source>
</reference>
<keyword evidence="2" id="KW-1133">Transmembrane helix</keyword>
<feature type="region of interest" description="Disordered" evidence="1">
    <location>
        <begin position="160"/>
        <end position="188"/>
    </location>
</feature>
<feature type="compositionally biased region" description="Low complexity" evidence="1">
    <location>
        <begin position="160"/>
        <end position="184"/>
    </location>
</feature>
<dbReference type="Gene3D" id="2.130.10.10">
    <property type="entry name" value="YVTN repeat-like/Quinoprotein amine dehydrogenase"/>
    <property type="match status" value="2"/>
</dbReference>
<name>A0ABV4XP09_9CYAN</name>
<dbReference type="InterPro" id="IPR011964">
    <property type="entry name" value="YVTN_b-propeller_repeat"/>
</dbReference>
<evidence type="ECO:0000313" key="3">
    <source>
        <dbReference type="EMBL" id="MFB2893454.1"/>
    </source>
</evidence>
<sequence>MNSQGVSLQDILIQAQQGDTQAIATLINQALSTTAITAIVNSEGSCLQITLLSHQSLERKFWVGFVRDGMKGLECKTFKSVRVIGQPIHKVPANWIQEFELYASEPQITPETVAISQQRNFKIPLLWLVSGAIGILLILGSFILKHQLENRQIIPTQTLTPQAQPTPKVTAKPTPKATPKPVVKVVKKAPPAKPRTAPMYLEKTITGRITPKSIVHSGNGLFFAQNMMYSHTITVYNREHKLVKTIPDRVNLAKFGYPNFKGDYNGAPVEVSFSHNGKYAWVSNYQMYGAGFNNPGSDRCSPSQGTDNSFLYRINTETLQIEKVIQVGSVPKFVATSPDNRFVLVSNWCSWDLSIIDTQKNQEIKRVKIGAYPRGIVVDRRSRKAYIAVMGSTDIAQVDLQDYSVNWLRNIGRAPRHLNLDKTGRYLYASLNSEGRIAKIDLTKPVVVSRVYTGAAPRSMVLSDDGQMLYVVNYNNNTVSKVRTQDMKVLQTVGVGASPIGITYDPKNREVWVACYSGQIMVFQD</sequence>
<evidence type="ECO:0000313" key="4">
    <source>
        <dbReference type="Proteomes" id="UP001576784"/>
    </source>
</evidence>
<dbReference type="NCBIfam" id="TIGR02276">
    <property type="entry name" value="beta_rpt_yvtn"/>
    <property type="match status" value="1"/>
</dbReference>
<keyword evidence="4" id="KW-1185">Reference proteome</keyword>
<dbReference type="RefSeq" id="WP_413263112.1">
    <property type="nucleotide sequence ID" value="NZ_JBHFNR010000075.1"/>
</dbReference>
<dbReference type="PANTHER" id="PTHR47197">
    <property type="entry name" value="PROTEIN NIRF"/>
    <property type="match status" value="1"/>
</dbReference>